<dbReference type="EMBL" id="ADVL01000763">
    <property type="protein sequence ID" value="EFH09596.1"/>
    <property type="molecule type" value="Genomic_DNA"/>
</dbReference>
<proteinExistence type="inferred from homology"/>
<evidence type="ECO:0000256" key="2">
    <source>
        <dbReference type="ARBA" id="ARBA00004673"/>
    </source>
</evidence>
<feature type="binding site" description="covalent" evidence="21">
    <location>
        <position position="123"/>
    </location>
    <ligand>
        <name>heme c</name>
        <dbReference type="ChEBI" id="CHEBI:61717"/>
        <label>1</label>
    </ligand>
</feature>
<feature type="binding site" description="covalent" evidence="21">
    <location>
        <position position="221"/>
    </location>
    <ligand>
        <name>heme c</name>
        <dbReference type="ChEBI" id="CHEBI:61717"/>
        <label>2</label>
    </ligand>
</feature>
<evidence type="ECO:0000256" key="3">
    <source>
        <dbReference type="ARBA" id="ARBA00006113"/>
    </source>
</evidence>
<dbReference type="Gene3D" id="6.10.280.130">
    <property type="match status" value="1"/>
</dbReference>
<dbReference type="InterPro" id="IPR032858">
    <property type="entry name" value="CcoP_N"/>
</dbReference>
<evidence type="ECO:0000256" key="7">
    <source>
        <dbReference type="ARBA" id="ARBA00022617"/>
    </source>
</evidence>
<keyword evidence="14 22" id="KW-1133">Transmembrane helix</keyword>
<dbReference type="InterPro" id="IPR050597">
    <property type="entry name" value="Cytochrome_c_Oxidase_Subunit"/>
</dbReference>
<dbReference type="PANTHER" id="PTHR33751">
    <property type="entry name" value="CBB3-TYPE CYTOCHROME C OXIDASE SUBUNIT FIXP"/>
    <property type="match status" value="1"/>
</dbReference>
<dbReference type="PRINTS" id="PR00605">
    <property type="entry name" value="CYTCHROMECIC"/>
</dbReference>
<evidence type="ECO:0000256" key="6">
    <source>
        <dbReference type="ARBA" id="ARBA00022519"/>
    </source>
</evidence>
<dbReference type="PROSITE" id="PS51007">
    <property type="entry name" value="CYTC"/>
    <property type="match status" value="2"/>
</dbReference>
<comment type="similarity">
    <text evidence="3 19">Belongs to the CcoP / FixP family.</text>
</comment>
<keyword evidence="25" id="KW-1185">Reference proteome</keyword>
<comment type="cofactor">
    <cofactor evidence="19 21">
        <name>heme c</name>
        <dbReference type="ChEBI" id="CHEBI:61717"/>
    </cofactor>
    <text evidence="19 21">Binds 2 heme C groups per subunit.</text>
</comment>
<dbReference type="GO" id="GO:0006119">
    <property type="term" value="P:oxidative phosphorylation"/>
    <property type="evidence" value="ECO:0007669"/>
    <property type="project" value="UniProtKB-UniPathway"/>
</dbReference>
<keyword evidence="16 19" id="KW-0408">Iron</keyword>
<evidence type="ECO:0000256" key="1">
    <source>
        <dbReference type="ARBA" id="ARBA00004533"/>
    </source>
</evidence>
<keyword evidence="7 19" id="KW-0349">Heme</keyword>
<evidence type="ECO:0000256" key="10">
    <source>
        <dbReference type="ARBA" id="ARBA00022723"/>
    </source>
</evidence>
<dbReference type="InterPro" id="IPR004678">
    <property type="entry name" value="Cyt_c_oxidase_cbb3_su3"/>
</dbReference>
<sequence>MPTKIEKDAVSGQDTTGHEWDGIKELNTPLPKWWLYVFYATIAFSAVWVVLYPALPLRGATGLTGWTARGAIESEMAEHARQQGPMLAGLRQATPQQIMADPEMRGFALAGGRVAFANNCAGCHGAGGQGAPGGFPSLADDDWIWGGKLDDIRLTIQHGIRNTESDAARSSMMPRFLADGLLKQAQVNDVAEHVLSLSGRATDQAAATRGAALYAENCASCHGDKGLGNREFGAPNLADQVWLYGGDKASVVRSIAYARAGVMPSWGERLDPAVINMLTVYVHSLGGGETE</sequence>
<evidence type="ECO:0000256" key="13">
    <source>
        <dbReference type="ARBA" id="ARBA00022982"/>
    </source>
</evidence>
<dbReference type="Gene3D" id="1.10.760.10">
    <property type="entry name" value="Cytochrome c-like domain"/>
    <property type="match status" value="2"/>
</dbReference>
<evidence type="ECO:0000259" key="23">
    <source>
        <dbReference type="PROSITE" id="PS51007"/>
    </source>
</evidence>
<dbReference type="GO" id="GO:0016491">
    <property type="term" value="F:oxidoreductase activity"/>
    <property type="evidence" value="ECO:0007669"/>
    <property type="project" value="UniProtKB-KW"/>
</dbReference>
<evidence type="ECO:0000313" key="24">
    <source>
        <dbReference type="EMBL" id="EFH09596.1"/>
    </source>
</evidence>
<dbReference type="InterPro" id="IPR036909">
    <property type="entry name" value="Cyt_c-like_dom_sf"/>
</dbReference>
<accession>D5RSX2</accession>
<comment type="caution">
    <text evidence="24">The sequence shown here is derived from an EMBL/GenBank/DDBJ whole genome shotgun (WGS) entry which is preliminary data.</text>
</comment>
<feature type="transmembrane region" description="Helical" evidence="22">
    <location>
        <begin position="33"/>
        <end position="55"/>
    </location>
</feature>
<feature type="binding site" description="axial binding residue" evidence="20">
    <location>
        <position position="173"/>
    </location>
    <ligand>
        <name>heme c</name>
        <dbReference type="ChEBI" id="CHEBI:61717"/>
        <label>2</label>
    </ligand>
    <ligandPart>
        <name>Fe</name>
        <dbReference type="ChEBI" id="CHEBI:18248"/>
    </ligandPart>
</feature>
<dbReference type="AlphaFoldDB" id="D5RSX2"/>
<feature type="binding site" description="axial binding residue" evidence="20">
    <location>
        <position position="222"/>
    </location>
    <ligand>
        <name>heme c</name>
        <dbReference type="ChEBI" id="CHEBI:61717"/>
        <label>2</label>
    </ligand>
    <ligandPart>
        <name>Fe</name>
        <dbReference type="ChEBI" id="CHEBI:18248"/>
    </ligandPart>
</feature>
<dbReference type="InterPro" id="IPR008168">
    <property type="entry name" value="Cyt_C_IC"/>
</dbReference>
<keyword evidence="5 19" id="KW-1003">Cell membrane</keyword>
<dbReference type="GO" id="GO:0005506">
    <property type="term" value="F:iron ion binding"/>
    <property type="evidence" value="ECO:0007669"/>
    <property type="project" value="InterPro"/>
</dbReference>
<comment type="function">
    <text evidence="19">C-type cytochrome. Part of the cbb3-type cytochrome c oxidase complex.</text>
</comment>
<gene>
    <name evidence="24" type="primary">ccoP</name>
    <name evidence="24" type="ORF">HMPREF0731_4184</name>
</gene>
<dbReference type="GO" id="GO:1902600">
    <property type="term" value="P:proton transmembrane transport"/>
    <property type="evidence" value="ECO:0007669"/>
    <property type="project" value="UniProtKB-KW"/>
</dbReference>
<organism evidence="24 25">
    <name type="scientific">Pseudoroseomonas cervicalis ATCC 49957</name>
    <dbReference type="NCBI Taxonomy" id="525371"/>
    <lineage>
        <taxon>Bacteria</taxon>
        <taxon>Pseudomonadati</taxon>
        <taxon>Pseudomonadota</taxon>
        <taxon>Alphaproteobacteria</taxon>
        <taxon>Acetobacterales</taxon>
        <taxon>Roseomonadaceae</taxon>
        <taxon>Roseomonas</taxon>
    </lineage>
</organism>
<evidence type="ECO:0000256" key="4">
    <source>
        <dbReference type="ARBA" id="ARBA00022448"/>
    </source>
</evidence>
<keyword evidence="17 19" id="KW-0406">Ion transport</keyword>
<feature type="binding site" description="covalent" evidence="21">
    <location>
        <position position="218"/>
    </location>
    <ligand>
        <name>heme c</name>
        <dbReference type="ChEBI" id="CHEBI:61717"/>
        <label>2</label>
    </ligand>
</feature>
<comment type="subcellular location">
    <subcellularLocation>
        <location evidence="1 19">Cell inner membrane</location>
    </subcellularLocation>
</comment>
<evidence type="ECO:0000256" key="11">
    <source>
        <dbReference type="ARBA" id="ARBA00022737"/>
    </source>
</evidence>
<feature type="binding site" description="axial binding residue" evidence="20">
    <location>
        <position position="263"/>
    </location>
    <ligand>
        <name>heme c</name>
        <dbReference type="ChEBI" id="CHEBI:61717"/>
        <label>1</label>
    </ligand>
    <ligandPart>
        <name>Fe</name>
        <dbReference type="ChEBI" id="CHEBI:18248"/>
    </ligandPart>
</feature>
<dbReference type="OrthoDB" id="9811281at2"/>
<evidence type="ECO:0000256" key="17">
    <source>
        <dbReference type="ARBA" id="ARBA00023065"/>
    </source>
</evidence>
<dbReference type="RefSeq" id="WP_007003214.1">
    <property type="nucleotide sequence ID" value="NZ_GG770777.1"/>
</dbReference>
<evidence type="ECO:0000256" key="21">
    <source>
        <dbReference type="PIRSR" id="PIRSR000006-2"/>
    </source>
</evidence>
<dbReference type="PIRSF" id="PIRSF000006">
    <property type="entry name" value="Cbb3-Cox_fixP"/>
    <property type="match status" value="1"/>
</dbReference>
<dbReference type="InterPro" id="IPR009056">
    <property type="entry name" value="Cyt_c-like_dom"/>
</dbReference>
<dbReference type="UniPathway" id="UPA00705"/>
<evidence type="ECO:0000256" key="12">
    <source>
        <dbReference type="ARBA" id="ARBA00022781"/>
    </source>
</evidence>
<evidence type="ECO:0000256" key="14">
    <source>
        <dbReference type="ARBA" id="ARBA00022989"/>
    </source>
</evidence>
<dbReference type="HOGENOM" id="CLU_047545_2_0_5"/>
<keyword evidence="4 19" id="KW-0813">Transport</keyword>
<evidence type="ECO:0000256" key="20">
    <source>
        <dbReference type="PIRSR" id="PIRSR000006-1"/>
    </source>
</evidence>
<evidence type="ECO:0000256" key="18">
    <source>
        <dbReference type="ARBA" id="ARBA00023136"/>
    </source>
</evidence>
<evidence type="ECO:0000256" key="8">
    <source>
        <dbReference type="ARBA" id="ARBA00022660"/>
    </source>
</evidence>
<keyword evidence="11" id="KW-0677">Repeat</keyword>
<keyword evidence="6 19" id="KW-0997">Cell inner membrane</keyword>
<dbReference type="GO" id="GO:0009055">
    <property type="term" value="F:electron transfer activity"/>
    <property type="evidence" value="ECO:0007669"/>
    <property type="project" value="InterPro"/>
</dbReference>
<dbReference type="Pfam" id="PF13442">
    <property type="entry name" value="Cytochrome_CBB3"/>
    <property type="match status" value="1"/>
</dbReference>
<evidence type="ECO:0000256" key="22">
    <source>
        <dbReference type="SAM" id="Phobius"/>
    </source>
</evidence>
<keyword evidence="8 19" id="KW-0679">Respiratory chain</keyword>
<comment type="subunit">
    <text evidence="19">Component of the cbb3-type cytochrome c oxidase.</text>
</comment>
<dbReference type="InterPro" id="IPR038414">
    <property type="entry name" value="CcoP_N_sf"/>
</dbReference>
<evidence type="ECO:0000256" key="15">
    <source>
        <dbReference type="ARBA" id="ARBA00023002"/>
    </source>
</evidence>
<keyword evidence="13 19" id="KW-0249">Electron transport</keyword>
<name>D5RSX2_9PROT</name>
<dbReference type="Proteomes" id="UP000005324">
    <property type="component" value="Unassembled WGS sequence"/>
</dbReference>
<keyword evidence="15 19" id="KW-0560">Oxidoreductase</keyword>
<keyword evidence="9 22" id="KW-0812">Transmembrane</keyword>
<dbReference type="GO" id="GO:0005886">
    <property type="term" value="C:plasma membrane"/>
    <property type="evidence" value="ECO:0007669"/>
    <property type="project" value="UniProtKB-SubCell"/>
</dbReference>
<keyword evidence="18 19" id="KW-0472">Membrane</keyword>
<dbReference type="GO" id="GO:0020037">
    <property type="term" value="F:heme binding"/>
    <property type="evidence" value="ECO:0007669"/>
    <property type="project" value="InterPro"/>
</dbReference>
<reference evidence="24 25" key="1">
    <citation type="submission" date="2010-04" db="EMBL/GenBank/DDBJ databases">
        <authorList>
            <person name="Qin X."/>
            <person name="Bachman B."/>
            <person name="Battles P."/>
            <person name="Bell A."/>
            <person name="Bess C."/>
            <person name="Bickham C."/>
            <person name="Chaboub L."/>
            <person name="Chen D."/>
            <person name="Coyle M."/>
            <person name="Deiros D.R."/>
            <person name="Dinh H."/>
            <person name="Forbes L."/>
            <person name="Fowler G."/>
            <person name="Francisco L."/>
            <person name="Fu Q."/>
            <person name="Gubbala S."/>
            <person name="Hale W."/>
            <person name="Han Y."/>
            <person name="Hemphill L."/>
            <person name="Highlander S.K."/>
            <person name="Hirani K."/>
            <person name="Hogues M."/>
            <person name="Jackson L."/>
            <person name="Jakkamsetti A."/>
            <person name="Javaid M."/>
            <person name="Jiang H."/>
            <person name="Korchina V."/>
            <person name="Kovar C."/>
            <person name="Lara F."/>
            <person name="Lee S."/>
            <person name="Mata R."/>
            <person name="Mathew T."/>
            <person name="Moen C."/>
            <person name="Morales K."/>
            <person name="Munidasa M."/>
            <person name="Nazareth L."/>
            <person name="Ngo R."/>
            <person name="Nguyen L."/>
            <person name="Okwuonu G."/>
            <person name="Ongeri F."/>
            <person name="Patil S."/>
            <person name="Petrosino J."/>
            <person name="Pham C."/>
            <person name="Pham P."/>
            <person name="Pu L.-L."/>
            <person name="Puazo M."/>
            <person name="Raj R."/>
            <person name="Reid J."/>
            <person name="Rouhana J."/>
            <person name="Saada N."/>
            <person name="Shang Y."/>
            <person name="Simmons D."/>
            <person name="Thornton R."/>
            <person name="Warren J."/>
            <person name="Weissenberger G."/>
            <person name="Zhang J."/>
            <person name="Zhang L."/>
            <person name="Zhou C."/>
            <person name="Zhu D."/>
            <person name="Muzny D."/>
            <person name="Worley K."/>
            <person name="Gibbs R."/>
        </authorList>
    </citation>
    <scope>NUCLEOTIDE SEQUENCE [LARGE SCALE GENOMIC DNA]</scope>
    <source>
        <strain evidence="24 25">ATCC 49957</strain>
    </source>
</reference>
<comment type="pathway">
    <text evidence="2 19">Energy metabolism; oxidative phosphorylation.</text>
</comment>
<dbReference type="Pfam" id="PF00034">
    <property type="entry name" value="Cytochrom_C"/>
    <property type="match status" value="1"/>
</dbReference>
<evidence type="ECO:0000256" key="16">
    <source>
        <dbReference type="ARBA" id="ARBA00023004"/>
    </source>
</evidence>
<feature type="binding site" description="covalent" evidence="21">
    <location>
        <position position="120"/>
    </location>
    <ligand>
        <name>heme c</name>
        <dbReference type="ChEBI" id="CHEBI:61717"/>
        <label>1</label>
    </ligand>
</feature>
<keyword evidence="10 19" id="KW-0479">Metal-binding</keyword>
<dbReference type="SUPFAM" id="SSF46626">
    <property type="entry name" value="Cytochrome c"/>
    <property type="match status" value="2"/>
</dbReference>
<dbReference type="PANTHER" id="PTHR33751:SF1">
    <property type="entry name" value="CBB3-TYPE CYTOCHROME C OXIDASE SUBUNIT FIXP"/>
    <property type="match status" value="1"/>
</dbReference>
<dbReference type="NCBIfam" id="TIGR00782">
    <property type="entry name" value="ccoP"/>
    <property type="match status" value="1"/>
</dbReference>
<evidence type="ECO:0000256" key="5">
    <source>
        <dbReference type="ARBA" id="ARBA00022475"/>
    </source>
</evidence>
<protein>
    <recommendedName>
        <fullName evidence="19">Cbb3-type cytochrome c oxidase subunit</fullName>
    </recommendedName>
</protein>
<evidence type="ECO:0000313" key="25">
    <source>
        <dbReference type="Proteomes" id="UP000005324"/>
    </source>
</evidence>
<evidence type="ECO:0000256" key="9">
    <source>
        <dbReference type="ARBA" id="ARBA00022692"/>
    </source>
</evidence>
<evidence type="ECO:0000256" key="19">
    <source>
        <dbReference type="PIRNR" id="PIRNR000006"/>
    </source>
</evidence>
<dbReference type="Pfam" id="PF14715">
    <property type="entry name" value="FixP_N"/>
    <property type="match status" value="1"/>
</dbReference>
<feature type="binding site" description="axial binding residue" evidence="20">
    <location>
        <position position="124"/>
    </location>
    <ligand>
        <name>heme c</name>
        <dbReference type="ChEBI" id="CHEBI:61717"/>
        <label>1</label>
    </ligand>
    <ligandPart>
        <name>Fe</name>
        <dbReference type="ChEBI" id="CHEBI:18248"/>
    </ligandPart>
</feature>
<feature type="domain" description="Cytochrome c" evidence="23">
    <location>
        <begin position="107"/>
        <end position="198"/>
    </location>
</feature>
<feature type="domain" description="Cytochrome c" evidence="23">
    <location>
        <begin position="205"/>
        <end position="286"/>
    </location>
</feature>
<keyword evidence="12 19" id="KW-0375">Hydrogen ion transport</keyword>